<name>A0ABT6SND5_9ACTN</name>
<evidence type="ECO:0000313" key="1">
    <source>
        <dbReference type="EMBL" id="MDI3417108.1"/>
    </source>
</evidence>
<comment type="caution">
    <text evidence="1">The sequence shown here is derived from an EMBL/GenBank/DDBJ whole genome shotgun (WGS) entry which is preliminary data.</text>
</comment>
<dbReference type="RefSeq" id="WP_282533031.1">
    <property type="nucleotide sequence ID" value="NZ_JASCIS010000001.1"/>
</dbReference>
<reference evidence="1 2" key="1">
    <citation type="submission" date="2023-05" db="EMBL/GenBank/DDBJ databases">
        <title>Draft genome sequence of Streptomyces sp. B-S-A12 isolated from a cave soil in Thailand.</title>
        <authorList>
            <person name="Chamroensaksri N."/>
            <person name="Muangham S."/>
        </authorList>
    </citation>
    <scope>NUCLEOTIDE SEQUENCE [LARGE SCALE GENOMIC DNA]</scope>
    <source>
        <strain evidence="1 2">B-S-A12</strain>
    </source>
</reference>
<evidence type="ECO:0000313" key="2">
    <source>
        <dbReference type="Proteomes" id="UP001237105"/>
    </source>
</evidence>
<sequence length="197" mass="20821">MAQAGRQHRAGGSIGARLASLEARALAIAGDGQGAGAALADAERARERQQVADEAPGVFAFPMAKQFAYAGTTHLAIGGREHIQQAIASADKAVRLYRNAETDDQSVGDLFAAHVDLARGHLLLADVDGAEAMLGFVLDAPPERFSASIVRRLVDLSRELNRPQYGGAAQATRLRERLQHMAVLAASPSARPPELPK</sequence>
<keyword evidence="2" id="KW-1185">Reference proteome</keyword>
<gene>
    <name evidence="1" type="ORF">QIT00_00785</name>
</gene>
<dbReference type="EMBL" id="JASCIS010000001">
    <property type="protein sequence ID" value="MDI3417108.1"/>
    <property type="molecule type" value="Genomic_DNA"/>
</dbReference>
<dbReference type="Proteomes" id="UP001237105">
    <property type="component" value="Unassembled WGS sequence"/>
</dbReference>
<organism evidence="1 2">
    <name type="scientific">Streptomyces luteolus</name>
    <dbReference type="NCBI Taxonomy" id="3043615"/>
    <lineage>
        <taxon>Bacteria</taxon>
        <taxon>Bacillati</taxon>
        <taxon>Actinomycetota</taxon>
        <taxon>Actinomycetes</taxon>
        <taxon>Kitasatosporales</taxon>
        <taxon>Streptomycetaceae</taxon>
        <taxon>Streptomyces</taxon>
    </lineage>
</organism>
<proteinExistence type="predicted"/>
<protein>
    <submittedName>
        <fullName evidence="1">Uncharacterized protein</fullName>
    </submittedName>
</protein>
<accession>A0ABT6SND5</accession>